<accession>A0AAE0EJG2</accession>
<protein>
    <submittedName>
        <fullName evidence="1">Uncharacterized protein</fullName>
    </submittedName>
</protein>
<reference evidence="1" key="1">
    <citation type="journal article" date="2023" name="Plant J.">
        <title>Genome sequences and population genomics provide insights into the demographic history, inbreeding, and mutation load of two 'living fossil' tree species of Dipteronia.</title>
        <authorList>
            <person name="Feng Y."/>
            <person name="Comes H.P."/>
            <person name="Chen J."/>
            <person name="Zhu S."/>
            <person name="Lu R."/>
            <person name="Zhang X."/>
            <person name="Li P."/>
            <person name="Qiu J."/>
            <person name="Olsen K.M."/>
            <person name="Qiu Y."/>
        </authorList>
    </citation>
    <scope>NUCLEOTIDE SEQUENCE</scope>
    <source>
        <strain evidence="1">NBL</strain>
    </source>
</reference>
<proteinExistence type="predicted"/>
<gene>
    <name evidence="1" type="ORF">Dsin_002482</name>
</gene>
<keyword evidence="2" id="KW-1185">Reference proteome</keyword>
<name>A0AAE0EJG2_9ROSI</name>
<sequence length="99" mass="11970">MEKLRNLHNGAYDYCIAAGPHKWFRVHYPQRRYRVMITNVAECINSCLKFARQLLMLTLAEFIRNLLQRWFYDRHRAAQSMRHQLTDVAHLVILERVNK</sequence>
<organism evidence="1 2">
    <name type="scientific">Dipteronia sinensis</name>
    <dbReference type="NCBI Taxonomy" id="43782"/>
    <lineage>
        <taxon>Eukaryota</taxon>
        <taxon>Viridiplantae</taxon>
        <taxon>Streptophyta</taxon>
        <taxon>Embryophyta</taxon>
        <taxon>Tracheophyta</taxon>
        <taxon>Spermatophyta</taxon>
        <taxon>Magnoliopsida</taxon>
        <taxon>eudicotyledons</taxon>
        <taxon>Gunneridae</taxon>
        <taxon>Pentapetalae</taxon>
        <taxon>rosids</taxon>
        <taxon>malvids</taxon>
        <taxon>Sapindales</taxon>
        <taxon>Sapindaceae</taxon>
        <taxon>Hippocastanoideae</taxon>
        <taxon>Acereae</taxon>
        <taxon>Dipteronia</taxon>
    </lineage>
</organism>
<evidence type="ECO:0000313" key="2">
    <source>
        <dbReference type="Proteomes" id="UP001281410"/>
    </source>
</evidence>
<dbReference type="Proteomes" id="UP001281410">
    <property type="component" value="Unassembled WGS sequence"/>
</dbReference>
<dbReference type="AlphaFoldDB" id="A0AAE0EJG2"/>
<dbReference type="EMBL" id="JANJYJ010000001">
    <property type="protein sequence ID" value="KAK3230601.1"/>
    <property type="molecule type" value="Genomic_DNA"/>
</dbReference>
<evidence type="ECO:0000313" key="1">
    <source>
        <dbReference type="EMBL" id="KAK3230601.1"/>
    </source>
</evidence>
<comment type="caution">
    <text evidence="1">The sequence shown here is derived from an EMBL/GenBank/DDBJ whole genome shotgun (WGS) entry which is preliminary data.</text>
</comment>